<sequence>MRVRPFLLMLTTGLFTPGMMLTAILLWSRGALAQVTSDGTTNTIVNANGNNFNILNGIEKGNNLFHSFGNFSVPTGGSATFDLTNTPNITTIFSRVTGGNISHIDGLIQTLNGNNPASLFLMNPNGIVFGQNASLNIGGSFVGTTANSIKFADGTEFSAVNGHNSPLLTMSVPIGLQLGNSTSQIQVQGQGNDSIVPTTNLGIVASPGKTIALVGGDVTFTGGVITALAGRIEVGAVGSGTVNLTPTPAGWQLGYAQIENFRDIKFTQSSSLWNPDPVGNPFGGIQVVGRDITLDQSQFAAATVGTGQGGNITVNAERSLFLGGVNPSAQAPSAWIVNQVTPGATGNGGAVKIQAGNLTLQDGAGIETLSLGAGAAGNVEVVADTIAANGVVALQSPFFFSTNINSRIASQVYGAGNGGDIALVARKLTLEAGASVRTTVSPGATGRGGNISVDGADEIYALGLNSIGFQPSGINALTFGIGNSGNIRVSSGKINLIDGGTISTITSRLAGIPGTGIGNAGDITLVVGESSNLVGVSPISPSQNSFIGSLSTGSGNTGNMLITTPILSIQDGATLGVITVPVIGALGDPNQVSNLGSNGSVTLNVSDRLIISGINPISGGSSTLNSVNYSSAKPGDVTITTNQLLVLNGGIISNSTVGTGDAGTLTIQANDILIDGENNFAVIIANASLLDAINRSLFKLPDSPTGNTGVININTQQLTLRNRGFISVTHQGIGNAGELNIQTDRLFLNAGSINATTASGKGGNINLASTNTFLSRNGSQINVEAGSNGDGGNININAPVIVGLENSDIIANALNGDGGNINITTQSIFGLKFRPQLTSENDITASSQFGVNGTVQINNFGVNPSSGLVELPENITDSSQQIATGCADTSGSSFVATGRGGIPQNPNQQVRSDVYDGLLLRTWSDIRDISAYIGNSTSAQIPPSTKSLISATSWHRNTIGKIELIADQSPIQVQQPLTCNAVPKS</sequence>
<feature type="domain" description="Filamentous haemagglutinin FhaB/tRNA nuclease CdiA-like TPS" evidence="1">
    <location>
        <begin position="36"/>
        <end position="152"/>
    </location>
</feature>
<dbReference type="RefSeq" id="WP_015212965.1">
    <property type="nucleotide sequence ID" value="NC_019771.1"/>
</dbReference>
<dbReference type="PATRIC" id="fig|272123.3.peg.793"/>
<dbReference type="OrthoDB" id="524079at2"/>
<protein>
    <submittedName>
        <fullName evidence="2">Filamentous hemagglutinin family outer membrane protein</fullName>
    </submittedName>
</protein>
<dbReference type="KEGG" id="acy:Anacy_0726"/>
<reference evidence="3" key="1">
    <citation type="journal article" date="2013" name="Proc. Natl. Acad. Sci. U.S.A.">
        <title>Improving the coverage of the cyanobacterial phylum using diversity-driven genome sequencing.</title>
        <authorList>
            <person name="Shih P.M."/>
            <person name="Wu D."/>
            <person name="Latifi A."/>
            <person name="Axen S.D."/>
            <person name="Fewer D.P."/>
            <person name="Talla E."/>
            <person name="Calteau A."/>
            <person name="Cai F."/>
            <person name="Tandeau de Marsac N."/>
            <person name="Rippka R."/>
            <person name="Herdman M."/>
            <person name="Sivonen K."/>
            <person name="Coursin T."/>
            <person name="Laurent T."/>
            <person name="Goodwin L."/>
            <person name="Nolan M."/>
            <person name="Davenport K.W."/>
            <person name="Han C.S."/>
            <person name="Rubin E.M."/>
            <person name="Eisen J.A."/>
            <person name="Woyke T."/>
            <person name="Gugger M."/>
            <person name="Kerfeld C.A."/>
        </authorList>
    </citation>
    <scope>NUCLEOTIDE SEQUENCE [LARGE SCALE GENOMIC DNA]</scope>
    <source>
        <strain evidence="3">ATCC 27899 / PCC 7122</strain>
    </source>
</reference>
<dbReference type="eggNOG" id="COG3210">
    <property type="taxonomic scope" value="Bacteria"/>
</dbReference>
<dbReference type="Proteomes" id="UP000010474">
    <property type="component" value="Chromosome"/>
</dbReference>
<keyword evidence="3" id="KW-1185">Reference proteome</keyword>
<dbReference type="NCBIfam" id="TIGR01901">
    <property type="entry name" value="adhes_NPXG"/>
    <property type="match status" value="1"/>
</dbReference>
<dbReference type="STRING" id="272123.Anacy_0726"/>
<dbReference type="Pfam" id="PF05860">
    <property type="entry name" value="TPS"/>
    <property type="match status" value="1"/>
</dbReference>
<dbReference type="SUPFAM" id="SSF51126">
    <property type="entry name" value="Pectin lyase-like"/>
    <property type="match status" value="2"/>
</dbReference>
<evidence type="ECO:0000259" key="1">
    <source>
        <dbReference type="SMART" id="SM00912"/>
    </source>
</evidence>
<dbReference type="AlphaFoldDB" id="K9ZCJ3"/>
<accession>K9ZCJ3</accession>
<dbReference type="InterPro" id="IPR011050">
    <property type="entry name" value="Pectin_lyase_fold/virulence"/>
</dbReference>
<gene>
    <name evidence="2" type="ordered locus">Anacy_0726</name>
</gene>
<proteinExistence type="predicted"/>
<dbReference type="InterPro" id="IPR012334">
    <property type="entry name" value="Pectin_lyas_fold"/>
</dbReference>
<dbReference type="SMART" id="SM00912">
    <property type="entry name" value="Haemagg_act"/>
    <property type="match status" value="1"/>
</dbReference>
<evidence type="ECO:0000313" key="2">
    <source>
        <dbReference type="EMBL" id="AFZ56312.1"/>
    </source>
</evidence>
<name>K9ZCJ3_ANACC</name>
<dbReference type="EMBL" id="CP003659">
    <property type="protein sequence ID" value="AFZ56312.1"/>
    <property type="molecule type" value="Genomic_DNA"/>
</dbReference>
<dbReference type="Gene3D" id="2.160.20.10">
    <property type="entry name" value="Single-stranded right-handed beta-helix, Pectin lyase-like"/>
    <property type="match status" value="2"/>
</dbReference>
<evidence type="ECO:0000313" key="3">
    <source>
        <dbReference type="Proteomes" id="UP000010474"/>
    </source>
</evidence>
<dbReference type="InterPro" id="IPR008638">
    <property type="entry name" value="FhaB/CdiA-like_TPS"/>
</dbReference>
<organism evidence="2 3">
    <name type="scientific">Anabaena cylindrica (strain ATCC 27899 / PCC 7122)</name>
    <dbReference type="NCBI Taxonomy" id="272123"/>
    <lineage>
        <taxon>Bacteria</taxon>
        <taxon>Bacillati</taxon>
        <taxon>Cyanobacteriota</taxon>
        <taxon>Cyanophyceae</taxon>
        <taxon>Nostocales</taxon>
        <taxon>Nostocaceae</taxon>
        <taxon>Anabaena</taxon>
    </lineage>
</organism>
<dbReference type="HOGENOM" id="CLU_001325_0_0_3"/>